<dbReference type="GO" id="GO:0008017">
    <property type="term" value="F:microtubule binding"/>
    <property type="evidence" value="ECO:0007669"/>
    <property type="project" value="InterPro"/>
</dbReference>
<evidence type="ECO:0000256" key="3">
    <source>
        <dbReference type="ARBA" id="ARBA00023212"/>
    </source>
</evidence>
<dbReference type="InterPro" id="IPR003108">
    <property type="entry name" value="GAR_dom"/>
</dbReference>
<keyword evidence="3" id="KW-0206">Cytoskeleton</keyword>
<dbReference type="Gene3D" id="3.30.920.20">
    <property type="entry name" value="Gas2-like domain"/>
    <property type="match status" value="1"/>
</dbReference>
<keyword evidence="2" id="KW-0963">Cytoplasm</keyword>
<proteinExistence type="predicted"/>
<evidence type="ECO:0000313" key="6">
    <source>
        <dbReference type="EMBL" id="OMJ75266.1"/>
    </source>
</evidence>
<comment type="subcellular location">
    <subcellularLocation>
        <location evidence="1">Cytoplasm</location>
        <location evidence="1">Cytoskeleton</location>
    </subcellularLocation>
</comment>
<comment type="caution">
    <text evidence="6">The sequence shown here is derived from an EMBL/GenBank/DDBJ whole genome shotgun (WGS) entry which is preliminary data.</text>
</comment>
<feature type="coiled-coil region" evidence="4">
    <location>
        <begin position="557"/>
        <end position="584"/>
    </location>
</feature>
<evidence type="ECO:0000256" key="1">
    <source>
        <dbReference type="ARBA" id="ARBA00004245"/>
    </source>
</evidence>
<dbReference type="SUPFAM" id="SSF143575">
    <property type="entry name" value="GAS2 domain-like"/>
    <property type="match status" value="1"/>
</dbReference>
<feature type="coiled-coil region" evidence="4">
    <location>
        <begin position="470"/>
        <end position="497"/>
    </location>
</feature>
<dbReference type="Pfam" id="PF02187">
    <property type="entry name" value="GAS2"/>
    <property type="match status" value="1"/>
</dbReference>
<keyword evidence="7" id="KW-1185">Reference proteome</keyword>
<reference evidence="6 7" key="1">
    <citation type="submission" date="2016-11" db="EMBL/GenBank/DDBJ databases">
        <title>The macronuclear genome of Stentor coeruleus: a giant cell with tiny introns.</title>
        <authorList>
            <person name="Slabodnick M."/>
            <person name="Ruby J.G."/>
            <person name="Reiff S.B."/>
            <person name="Swart E.C."/>
            <person name="Gosai S."/>
            <person name="Prabakaran S."/>
            <person name="Witkowska E."/>
            <person name="Larue G.E."/>
            <person name="Fisher S."/>
            <person name="Freeman R.M."/>
            <person name="Gunawardena J."/>
            <person name="Chu W."/>
            <person name="Stover N.A."/>
            <person name="Gregory B.D."/>
            <person name="Nowacki M."/>
            <person name="Derisi J."/>
            <person name="Roy S.W."/>
            <person name="Marshall W.F."/>
            <person name="Sood P."/>
        </authorList>
    </citation>
    <scope>NUCLEOTIDE SEQUENCE [LARGE SCALE GENOMIC DNA]</scope>
    <source>
        <strain evidence="6">WM001</strain>
    </source>
</reference>
<protein>
    <recommendedName>
        <fullName evidence="5">GAR domain-containing protein</fullName>
    </recommendedName>
</protein>
<dbReference type="GO" id="GO:0005856">
    <property type="term" value="C:cytoskeleton"/>
    <property type="evidence" value="ECO:0007669"/>
    <property type="project" value="UniProtKB-SubCell"/>
</dbReference>
<dbReference type="Proteomes" id="UP000187209">
    <property type="component" value="Unassembled WGS sequence"/>
</dbReference>
<accession>A0A1R2BER9</accession>
<dbReference type="EMBL" id="MPUH01000700">
    <property type="protein sequence ID" value="OMJ75266.1"/>
    <property type="molecule type" value="Genomic_DNA"/>
</dbReference>
<evidence type="ECO:0000256" key="4">
    <source>
        <dbReference type="SAM" id="Coils"/>
    </source>
</evidence>
<dbReference type="PROSITE" id="PS51460">
    <property type="entry name" value="GAR"/>
    <property type="match status" value="1"/>
</dbReference>
<evidence type="ECO:0000256" key="2">
    <source>
        <dbReference type="ARBA" id="ARBA00022490"/>
    </source>
</evidence>
<evidence type="ECO:0000313" key="7">
    <source>
        <dbReference type="Proteomes" id="UP000187209"/>
    </source>
</evidence>
<organism evidence="6 7">
    <name type="scientific">Stentor coeruleus</name>
    <dbReference type="NCBI Taxonomy" id="5963"/>
    <lineage>
        <taxon>Eukaryota</taxon>
        <taxon>Sar</taxon>
        <taxon>Alveolata</taxon>
        <taxon>Ciliophora</taxon>
        <taxon>Postciliodesmatophora</taxon>
        <taxon>Heterotrichea</taxon>
        <taxon>Heterotrichida</taxon>
        <taxon>Stentoridae</taxon>
        <taxon>Stentor</taxon>
    </lineage>
</organism>
<name>A0A1R2BER9_9CILI</name>
<sequence>MEDKKLYDLKLEVKEIAGITCPTLQCQVEVLDNREIVKCKNQIVLGGLEITPSCQLSLNVINGERLLGSLKISFGTLFTESLQGKFDKWFKLKSEEFSNLRAKISAMISKTEKPKVKSLASARKSSKASVKEPKCPFLETLASGKCMNTEPLDALWRGRDANPENCIKISIEPDSPTRLDTESAEITAEKLEKMNFDQLQHMPGSQLKQSLKILCEETKHYELISLNLAVKKQELNSRVQERRVLEKESQENMNKIKASWAVAANEYSEMNEKRSILNCNLIDQREVSKKLEDEIAQLKGSLGDLVRENMLFKTQRLQFEDCALAKKDLENLLKHSQEKKSILLEQIAKGRSEIEQSKSKTAKEIEIIKKDVEGIKAKIVFVEEENKKAQEENAGHKLKINDLRAKLSNPSNLKLQVKTQYEIFQNESRNRDSLSSELKSLHNSLHISNQEILKSNSELLANSKILAGKLAVSEQCLESEENSIQDLQKRTFEALNKKVYFEQMCCIRADVSQVVEDLSKLNSFYSDCRGIILSDLEAASKILMEESLKVYGQAERLDQIIDAVDKKEEELEGLKNTMGEVKKRQPPYVPVKDDPVDVTLAEYLNAKEVQVPIKFIRQEGGNYTFGTKKVYVKVESGRLLVKVGGGFTSIDEFLSIYTLIEQEKADSSPKANSGLMSLAKFSKDASPGTVAQKFIGVFDSLGKSSKKS</sequence>
<feature type="coiled-coil region" evidence="4">
    <location>
        <begin position="281"/>
        <end position="406"/>
    </location>
</feature>
<dbReference type="AlphaFoldDB" id="A0A1R2BER9"/>
<evidence type="ECO:0000259" key="5">
    <source>
        <dbReference type="PROSITE" id="PS51460"/>
    </source>
</evidence>
<gene>
    <name evidence="6" type="ORF">SteCoe_25623</name>
</gene>
<dbReference type="OrthoDB" id="298720at2759"/>
<feature type="domain" description="GAR" evidence="5">
    <location>
        <begin position="587"/>
        <end position="661"/>
    </location>
</feature>
<dbReference type="InterPro" id="IPR036534">
    <property type="entry name" value="GAR_dom_sf"/>
</dbReference>
<keyword evidence="4" id="KW-0175">Coiled coil</keyword>